<organism evidence="1 2">
    <name type="scientific">Trichinella zimbabwensis</name>
    <dbReference type="NCBI Taxonomy" id="268475"/>
    <lineage>
        <taxon>Eukaryota</taxon>
        <taxon>Metazoa</taxon>
        <taxon>Ecdysozoa</taxon>
        <taxon>Nematoda</taxon>
        <taxon>Enoplea</taxon>
        <taxon>Dorylaimia</taxon>
        <taxon>Trichinellida</taxon>
        <taxon>Trichinellidae</taxon>
        <taxon>Trichinella</taxon>
    </lineage>
</organism>
<keyword evidence="2" id="KW-1185">Reference proteome</keyword>
<dbReference type="Proteomes" id="UP000055024">
    <property type="component" value="Unassembled WGS sequence"/>
</dbReference>
<name>A0A0V1DQD2_9BILA</name>
<protein>
    <submittedName>
        <fullName evidence="1">Uncharacterized protein</fullName>
    </submittedName>
</protein>
<proteinExistence type="predicted"/>
<gene>
    <name evidence="1" type="ORF">T11_17498</name>
</gene>
<evidence type="ECO:0000313" key="1">
    <source>
        <dbReference type="EMBL" id="KRY63783.1"/>
    </source>
</evidence>
<dbReference type="EMBL" id="JYDP01008293">
    <property type="protein sequence ID" value="KRY63783.1"/>
    <property type="molecule type" value="Genomic_DNA"/>
</dbReference>
<comment type="caution">
    <text evidence="1">The sequence shown here is derived from an EMBL/GenBank/DDBJ whole genome shotgun (WGS) entry which is preliminary data.</text>
</comment>
<dbReference type="AlphaFoldDB" id="A0A0V1DQD2"/>
<reference evidence="1 2" key="1">
    <citation type="submission" date="2015-01" db="EMBL/GenBank/DDBJ databases">
        <title>Evolution of Trichinella species and genotypes.</title>
        <authorList>
            <person name="Korhonen P.K."/>
            <person name="Edoardo P."/>
            <person name="Giuseppe L.R."/>
            <person name="Gasser R.B."/>
        </authorList>
    </citation>
    <scope>NUCLEOTIDE SEQUENCE [LARGE SCALE GENOMIC DNA]</scope>
    <source>
        <strain evidence="1">ISS1029</strain>
    </source>
</reference>
<evidence type="ECO:0000313" key="2">
    <source>
        <dbReference type="Proteomes" id="UP000055024"/>
    </source>
</evidence>
<accession>A0A0V1DQD2</accession>
<sequence length="31" mass="3572">MTFSPAMNEATFIPGFHFIISFDVLHERMNA</sequence>